<dbReference type="Proteomes" id="UP001497700">
    <property type="component" value="Unassembled WGS sequence"/>
</dbReference>
<reference evidence="1 2" key="1">
    <citation type="journal article" date="2022" name="New Phytol.">
        <title>Ecological generalism drives hyperdiversity of secondary metabolite gene clusters in xylarialean endophytes.</title>
        <authorList>
            <person name="Franco M.E.E."/>
            <person name="Wisecaver J.H."/>
            <person name="Arnold A.E."/>
            <person name="Ju Y.M."/>
            <person name="Slot J.C."/>
            <person name="Ahrendt S."/>
            <person name="Moore L.P."/>
            <person name="Eastman K.E."/>
            <person name="Scott K."/>
            <person name="Konkel Z."/>
            <person name="Mondo S.J."/>
            <person name="Kuo A."/>
            <person name="Hayes R.D."/>
            <person name="Haridas S."/>
            <person name="Andreopoulos B."/>
            <person name="Riley R."/>
            <person name="LaButti K."/>
            <person name="Pangilinan J."/>
            <person name="Lipzen A."/>
            <person name="Amirebrahimi M."/>
            <person name="Yan J."/>
            <person name="Adam C."/>
            <person name="Keymanesh K."/>
            <person name="Ng V."/>
            <person name="Louie K."/>
            <person name="Northen T."/>
            <person name="Drula E."/>
            <person name="Henrissat B."/>
            <person name="Hsieh H.M."/>
            <person name="Youens-Clark K."/>
            <person name="Lutzoni F."/>
            <person name="Miadlikowska J."/>
            <person name="Eastwood D.C."/>
            <person name="Hamelin R.C."/>
            <person name="Grigoriev I.V."/>
            <person name="U'Ren J.M."/>
        </authorList>
    </citation>
    <scope>NUCLEOTIDE SEQUENCE [LARGE SCALE GENOMIC DNA]</scope>
    <source>
        <strain evidence="1 2">CBS 119005</strain>
    </source>
</reference>
<organism evidence="1 2">
    <name type="scientific">Hypoxylon rubiginosum</name>
    <dbReference type="NCBI Taxonomy" id="110542"/>
    <lineage>
        <taxon>Eukaryota</taxon>
        <taxon>Fungi</taxon>
        <taxon>Dikarya</taxon>
        <taxon>Ascomycota</taxon>
        <taxon>Pezizomycotina</taxon>
        <taxon>Sordariomycetes</taxon>
        <taxon>Xylariomycetidae</taxon>
        <taxon>Xylariales</taxon>
        <taxon>Hypoxylaceae</taxon>
        <taxon>Hypoxylon</taxon>
    </lineage>
</organism>
<dbReference type="EMBL" id="MU393682">
    <property type="protein sequence ID" value="KAI4858836.1"/>
    <property type="molecule type" value="Genomic_DNA"/>
</dbReference>
<comment type="caution">
    <text evidence="1">The sequence shown here is derived from an EMBL/GenBank/DDBJ whole genome shotgun (WGS) entry which is preliminary data.</text>
</comment>
<sequence length="466" mass="53321">MDSESVHPILSAKTPILGNLARRFVEGLDDGASLDSLFPIVIEMAQEMGQELPGQGMSNIVKHFEDKESETHKQLRILFHTIHRKTLRSLVLGHTAHDFYNKFSSNWNYTYEKSGPGTYVIGLSIEGRRGAFLSWKEIEKVIGYIEEYNAGCEAWREWDSGDPYEESQPEPRVKEAIEKALIIDSEMESEEDKWKPGQRLIKPKGITPVKNIDALTKMLRRRVDRRFDENTPQTSSPAYTGCGRKMPRRMLGHDPDYGNFASTSTTLRILQSCIRHIGLMPLVTAVPVVVVWEQRHIGLSEELVTVLTRSMIGMDGFNVMKPGTVTTWGDTNIYFYEEAKRYVWIMTPWFGENLEMSIDHMQGMDIMQPALDTTQYISAEGLREVVDQLREDERKAKEIQRSFDHAEEEAKKRLDEAKKTLDRVDDFLSMSSGMFPNLSSDADDDEEDDADDDVEDDVEDDEDDED</sequence>
<name>A0ACB9YI98_9PEZI</name>
<protein>
    <submittedName>
        <fullName evidence="1">Uncharacterized protein</fullName>
    </submittedName>
</protein>
<evidence type="ECO:0000313" key="2">
    <source>
        <dbReference type="Proteomes" id="UP001497700"/>
    </source>
</evidence>
<proteinExistence type="predicted"/>
<accession>A0ACB9YI98</accession>
<gene>
    <name evidence="1" type="ORF">F4820DRAFT_467785</name>
</gene>
<keyword evidence="2" id="KW-1185">Reference proteome</keyword>
<evidence type="ECO:0000313" key="1">
    <source>
        <dbReference type="EMBL" id="KAI4858836.1"/>
    </source>
</evidence>